<dbReference type="Pfam" id="PF11800">
    <property type="entry name" value="RP-C_C"/>
    <property type="match status" value="1"/>
</dbReference>
<protein>
    <recommendedName>
        <fullName evidence="1">Plasmid replication protein C C-terminal domain-containing protein</fullName>
    </recommendedName>
</protein>
<dbReference type="AlphaFoldDB" id="A0A2S6MZM6"/>
<keyword evidence="3" id="KW-1185">Reference proteome</keyword>
<feature type="domain" description="Plasmid replication protein C C-terminal" evidence="1">
    <location>
        <begin position="1"/>
        <end position="49"/>
    </location>
</feature>
<dbReference type="Proteomes" id="UP000239089">
    <property type="component" value="Unassembled WGS sequence"/>
</dbReference>
<gene>
    <name evidence="2" type="ORF">CCR94_19125</name>
</gene>
<proteinExistence type="predicted"/>
<evidence type="ECO:0000313" key="3">
    <source>
        <dbReference type="Proteomes" id="UP000239089"/>
    </source>
</evidence>
<evidence type="ECO:0000259" key="1">
    <source>
        <dbReference type="Pfam" id="PF11800"/>
    </source>
</evidence>
<evidence type="ECO:0000313" key="2">
    <source>
        <dbReference type="EMBL" id="PPQ27823.1"/>
    </source>
</evidence>
<dbReference type="EMBL" id="NHSJ01000119">
    <property type="protein sequence ID" value="PPQ27823.1"/>
    <property type="molecule type" value="Genomic_DNA"/>
</dbReference>
<sequence>MGAGDAAVMVAAILQKGEAIGSPGGYLCALSAKARAKEFSIGPVLMALLLGKAGRGSKATLA</sequence>
<accession>A0A2S6MZM6</accession>
<dbReference type="OrthoDB" id="8404531at2"/>
<organism evidence="2 3">
    <name type="scientific">Rhodoblastus sphagnicola</name>
    <dbReference type="NCBI Taxonomy" id="333368"/>
    <lineage>
        <taxon>Bacteria</taxon>
        <taxon>Pseudomonadati</taxon>
        <taxon>Pseudomonadota</taxon>
        <taxon>Alphaproteobacteria</taxon>
        <taxon>Hyphomicrobiales</taxon>
        <taxon>Rhodoblastaceae</taxon>
        <taxon>Rhodoblastus</taxon>
    </lineage>
</organism>
<comment type="caution">
    <text evidence="2">The sequence shown here is derived from an EMBL/GenBank/DDBJ whole genome shotgun (WGS) entry which is preliminary data.</text>
</comment>
<dbReference type="InterPro" id="IPR021760">
    <property type="entry name" value="RepC_C"/>
</dbReference>
<name>A0A2S6MZM6_9HYPH</name>
<reference evidence="2 3" key="1">
    <citation type="journal article" date="2018" name="Arch. Microbiol.">
        <title>New insights into the metabolic potential of the phototrophic purple bacterium Rhodopila globiformis DSM 161(T) from its draft genome sequence and evidence for a vanadium-dependent nitrogenase.</title>
        <authorList>
            <person name="Imhoff J.F."/>
            <person name="Rahn T."/>
            <person name="Kunzel S."/>
            <person name="Neulinger S.C."/>
        </authorList>
    </citation>
    <scope>NUCLEOTIDE SEQUENCE [LARGE SCALE GENOMIC DNA]</scope>
    <source>
        <strain evidence="2 3">DSM 16996</strain>
    </source>
</reference>